<sequence>MAVAYKVLGQVLPSAITNTTLYTVPSATSSVCSTLAICNQGTVTTNVRVAIRPAGATLASSQYIVYDTQVNLNDTLFFTLGISLATTDVVTVYAGTANVSFSLFGSEIS</sequence>
<proteinExistence type="predicted"/>
<name>A0A6J5N4X7_9CAUD</name>
<reference evidence="1" key="1">
    <citation type="submission" date="2020-04" db="EMBL/GenBank/DDBJ databases">
        <authorList>
            <person name="Chiriac C."/>
            <person name="Salcher M."/>
            <person name="Ghai R."/>
            <person name="Kavagutti S V."/>
        </authorList>
    </citation>
    <scope>NUCLEOTIDE SEQUENCE</scope>
</reference>
<dbReference type="EMBL" id="LR796593">
    <property type="protein sequence ID" value="CAB4153427.1"/>
    <property type="molecule type" value="Genomic_DNA"/>
</dbReference>
<accession>A0A6J5N4X7</accession>
<organism evidence="1">
    <name type="scientific">uncultured Caudovirales phage</name>
    <dbReference type="NCBI Taxonomy" id="2100421"/>
    <lineage>
        <taxon>Viruses</taxon>
        <taxon>Duplodnaviria</taxon>
        <taxon>Heunggongvirae</taxon>
        <taxon>Uroviricota</taxon>
        <taxon>Caudoviricetes</taxon>
        <taxon>Peduoviridae</taxon>
        <taxon>Maltschvirus</taxon>
        <taxon>Maltschvirus maltsch</taxon>
    </lineage>
</organism>
<evidence type="ECO:0000313" key="1">
    <source>
        <dbReference type="EMBL" id="CAB4153427.1"/>
    </source>
</evidence>
<gene>
    <name evidence="1" type="ORF">UFOVP623_35</name>
</gene>
<protein>
    <submittedName>
        <fullName evidence="1">Uncharacterized protein</fullName>
    </submittedName>
</protein>